<protein>
    <recommendedName>
        <fullName evidence="1">Beta-ketoacyl synthase-like N-terminal domain-containing protein</fullName>
    </recommendedName>
</protein>
<dbReference type="RefSeq" id="WP_011189089.1">
    <property type="nucleotide sequence ID" value="NC_006138.1"/>
</dbReference>
<evidence type="ECO:0000313" key="2">
    <source>
        <dbReference type="EMBL" id="CAG36577.1"/>
    </source>
</evidence>
<proteinExistence type="predicted"/>
<dbReference type="eggNOG" id="COG0304">
    <property type="taxonomic scope" value="Bacteria"/>
</dbReference>
<dbReference type="STRING" id="177439.DP1848"/>
<dbReference type="InterPro" id="IPR016039">
    <property type="entry name" value="Thiolase-like"/>
</dbReference>
<dbReference type="EMBL" id="CR522870">
    <property type="protein sequence ID" value="CAG36577.1"/>
    <property type="molecule type" value="Genomic_DNA"/>
</dbReference>
<reference evidence="3" key="1">
    <citation type="journal article" date="2004" name="Environ. Microbiol.">
        <title>The genome of Desulfotalea psychrophila, a sulfate-reducing bacterium from permanently cold Arctic sediments.</title>
        <authorList>
            <person name="Rabus R."/>
            <person name="Ruepp A."/>
            <person name="Frickey T."/>
            <person name="Rattei T."/>
            <person name="Fartmann B."/>
            <person name="Stark M."/>
            <person name="Bauer M."/>
            <person name="Zibat A."/>
            <person name="Lombardot T."/>
            <person name="Becker I."/>
            <person name="Amann J."/>
            <person name="Gellner K."/>
            <person name="Teeling H."/>
            <person name="Leuschner W.D."/>
            <person name="Gloeckner F.-O."/>
            <person name="Lupas A.N."/>
            <person name="Amann R."/>
            <person name="Klenk H.-P."/>
        </authorList>
    </citation>
    <scope>NUCLEOTIDE SEQUENCE [LARGE SCALE GENOMIC DNA]</scope>
    <source>
        <strain evidence="3">DSM 12343 / LSv54</strain>
    </source>
</reference>
<dbReference type="Pfam" id="PF13723">
    <property type="entry name" value="Ketoacyl-synt_2"/>
    <property type="match status" value="1"/>
</dbReference>
<gene>
    <name evidence="2" type="ordered locus">DP1848</name>
</gene>
<evidence type="ECO:0000259" key="1">
    <source>
        <dbReference type="Pfam" id="PF13723"/>
    </source>
</evidence>
<dbReference type="InterPro" id="IPR014030">
    <property type="entry name" value="Ketoacyl_synth_N"/>
</dbReference>
<dbReference type="HOGENOM" id="CLU_1072534_0_0_7"/>
<feature type="domain" description="Beta-ketoacyl synthase-like N-terminal" evidence="1">
    <location>
        <begin position="60"/>
        <end position="178"/>
    </location>
</feature>
<dbReference type="Proteomes" id="UP000000602">
    <property type="component" value="Chromosome"/>
</dbReference>
<name>Q6AM48_DESPS</name>
<dbReference type="SUPFAM" id="SSF53901">
    <property type="entry name" value="Thiolase-like"/>
    <property type="match status" value="1"/>
</dbReference>
<dbReference type="Gene3D" id="3.40.47.10">
    <property type="match status" value="1"/>
</dbReference>
<dbReference type="AlphaFoldDB" id="Q6AM48"/>
<evidence type="ECO:0000313" key="3">
    <source>
        <dbReference type="Proteomes" id="UP000000602"/>
    </source>
</evidence>
<keyword evidence="3" id="KW-1185">Reference proteome</keyword>
<sequence>MTVYISQVYAGLLTELEIPVDMAKHLRRADDFIRLGTVAAHEVLGRNISPDARGDISQGLFLSTFAGPMDTNFSVLREVAHRNPLSPTLFSHSVANSAVGYMANTFNIQGCAMSYTDFEFPFFRALEQAMMAIESGLLSSCLVLQVETYSQLLEDVRQKNYAEEDNWQAGAVCWLLSSEKSTADNQFKIDRLSIEGRNRSDVNHLLDKEEALINEELFRHSDPLTSAYLLSERLQRREEHLHCTLESVYGSVHLDIRLS</sequence>
<dbReference type="OrthoDB" id="5479871at2"/>
<accession>Q6AM48</accession>
<organism evidence="2 3">
    <name type="scientific">Desulfotalea psychrophila (strain LSv54 / DSM 12343)</name>
    <dbReference type="NCBI Taxonomy" id="177439"/>
    <lineage>
        <taxon>Bacteria</taxon>
        <taxon>Pseudomonadati</taxon>
        <taxon>Thermodesulfobacteriota</taxon>
        <taxon>Desulfobulbia</taxon>
        <taxon>Desulfobulbales</taxon>
        <taxon>Desulfocapsaceae</taxon>
        <taxon>Desulfotalea</taxon>
    </lineage>
</organism>
<dbReference type="GO" id="GO:0016746">
    <property type="term" value="F:acyltransferase activity"/>
    <property type="evidence" value="ECO:0007669"/>
    <property type="project" value="InterPro"/>
</dbReference>
<dbReference type="KEGG" id="dps:DP1848"/>